<protein>
    <submittedName>
        <fullName evidence="2">Putative Cell shape-determining protein MreD</fullName>
    </submittedName>
</protein>
<name>A0A0K2G8N8_NITMO</name>
<proteinExistence type="predicted"/>
<feature type="transmembrane region" description="Helical" evidence="1">
    <location>
        <begin position="34"/>
        <end position="57"/>
    </location>
</feature>
<dbReference type="OrthoDB" id="9800448at2"/>
<sequence>MKVLWYTLLIILLVPVQAILLPHVSVWNVKPDLGLIAVCLIGFLAGELDGLLVGLALGWIMSLFSAEDLGYSMVTKGGIGLLAGVAGRQVAHVTPAVLVVALLIASGAAGLAMATALRPNDQLGVWWALRTVVLPQACYDAAVGGALYWLAWSRLTIDRLTLDQRI</sequence>
<accession>A0A0K2G8N8</accession>
<dbReference type="AlphaFoldDB" id="A0A0K2G8N8"/>
<dbReference type="KEGG" id="nmv:NITMOv2_0870"/>
<dbReference type="EMBL" id="CP011801">
    <property type="protein sequence ID" value="ALA57305.1"/>
    <property type="molecule type" value="Genomic_DNA"/>
</dbReference>
<dbReference type="RefSeq" id="WP_053378661.1">
    <property type="nucleotide sequence ID" value="NZ_CP011801.1"/>
</dbReference>
<reference evidence="2 3" key="1">
    <citation type="journal article" date="2015" name="Proc. Natl. Acad. Sci. U.S.A.">
        <title>Expanded metabolic versatility of ubiquitous nitrite-oxidizing bacteria from the genus Nitrospira.</title>
        <authorList>
            <person name="Koch H."/>
            <person name="Lucker S."/>
            <person name="Albertsen M."/>
            <person name="Kitzinger K."/>
            <person name="Herbold C."/>
            <person name="Spieck E."/>
            <person name="Nielsen P.H."/>
            <person name="Wagner M."/>
            <person name="Daims H."/>
        </authorList>
    </citation>
    <scope>NUCLEOTIDE SEQUENCE [LARGE SCALE GENOMIC DNA]</scope>
    <source>
        <strain evidence="2 3">NSP M-1</strain>
    </source>
</reference>
<feature type="transmembrane region" description="Helical" evidence="1">
    <location>
        <begin position="93"/>
        <end position="117"/>
    </location>
</feature>
<dbReference type="Proteomes" id="UP000069205">
    <property type="component" value="Chromosome"/>
</dbReference>
<gene>
    <name evidence="2" type="ORF">NITMOv2_0870</name>
</gene>
<keyword evidence="3" id="KW-1185">Reference proteome</keyword>
<keyword evidence="1" id="KW-0812">Transmembrane</keyword>
<evidence type="ECO:0000256" key="1">
    <source>
        <dbReference type="SAM" id="Phobius"/>
    </source>
</evidence>
<organism evidence="2 3">
    <name type="scientific">Nitrospira moscoviensis</name>
    <dbReference type="NCBI Taxonomy" id="42253"/>
    <lineage>
        <taxon>Bacteria</taxon>
        <taxon>Pseudomonadati</taxon>
        <taxon>Nitrospirota</taxon>
        <taxon>Nitrospiria</taxon>
        <taxon>Nitrospirales</taxon>
        <taxon>Nitrospiraceae</taxon>
        <taxon>Nitrospira</taxon>
    </lineage>
</organism>
<dbReference type="STRING" id="42253.NITMOv2_0870"/>
<evidence type="ECO:0000313" key="3">
    <source>
        <dbReference type="Proteomes" id="UP000069205"/>
    </source>
</evidence>
<feature type="transmembrane region" description="Helical" evidence="1">
    <location>
        <begin position="69"/>
        <end position="87"/>
    </location>
</feature>
<keyword evidence="1" id="KW-1133">Transmembrane helix</keyword>
<dbReference type="PATRIC" id="fig|42253.5.peg.852"/>
<keyword evidence="1" id="KW-0472">Membrane</keyword>
<evidence type="ECO:0000313" key="2">
    <source>
        <dbReference type="EMBL" id="ALA57305.1"/>
    </source>
</evidence>